<evidence type="ECO:0000256" key="1">
    <source>
        <dbReference type="SAM" id="SignalP"/>
    </source>
</evidence>
<reference evidence="2" key="1">
    <citation type="journal article" date="2014" name="ISME J.">
        <title>Genomic properties of Marine Group A bacteria indicate a role in the marine sulfur cycle.</title>
        <authorList>
            <person name="Wright J.J."/>
            <person name="Mewis K."/>
            <person name="Hanson N.W."/>
            <person name="Konwar K.M."/>
            <person name="Maas K.R."/>
            <person name="Hallam S.J."/>
        </authorList>
    </citation>
    <scope>NUCLEOTIDE SEQUENCE</scope>
</reference>
<sequence length="171" mass="19350">MKKLLIGVSMLMMLPFIACEDNKEDEAQKSVNIIEITTDNVNDGPYYFNFADAEKNSTNWHLSYQNLDAGGGNYMPNFSLANTVMLNVDKSLSFEDISEIPETSLFAPSNGKLGYMGEHEVLTYDTQVHKINVSDSNYIIYDTISHKVFKIHFDEYSSGVVMFRFAELVSN</sequence>
<evidence type="ECO:0000313" key="2">
    <source>
        <dbReference type="EMBL" id="AGO87966.1"/>
    </source>
</evidence>
<keyword evidence="1" id="KW-0732">Signal</keyword>
<feature type="chain" id="PRO_5004533685" description="Lipoprotein" evidence="1">
    <location>
        <begin position="21"/>
        <end position="171"/>
    </location>
</feature>
<evidence type="ECO:0008006" key="3">
    <source>
        <dbReference type="Google" id="ProtNLM"/>
    </source>
</evidence>
<proteinExistence type="predicted"/>
<organism evidence="2">
    <name type="scientific">uncultured bacterium FPPP_13C3</name>
    <dbReference type="NCBI Taxonomy" id="1343845"/>
    <lineage>
        <taxon>Bacteria</taxon>
        <taxon>environmental samples</taxon>
    </lineage>
</organism>
<dbReference type="AlphaFoldDB" id="S4W5L7"/>
<protein>
    <recommendedName>
        <fullName evidence="3">Lipoprotein</fullName>
    </recommendedName>
</protein>
<accession>S4W5L7</accession>
<name>S4W5L7_9BACT</name>
<feature type="signal peptide" evidence="1">
    <location>
        <begin position="1"/>
        <end position="20"/>
    </location>
</feature>
<dbReference type="EMBL" id="KF170421">
    <property type="protein sequence ID" value="AGO87966.1"/>
    <property type="molecule type" value="Genomic_DNA"/>
</dbReference>